<dbReference type="AlphaFoldDB" id="A0A8J3L831"/>
<dbReference type="EMBL" id="BONI01000082">
    <property type="protein sequence ID" value="GIG10206.1"/>
    <property type="molecule type" value="Genomic_DNA"/>
</dbReference>
<comment type="caution">
    <text evidence="1">The sequence shown here is derived from an EMBL/GenBank/DDBJ whole genome shotgun (WGS) entry which is preliminary data.</text>
</comment>
<accession>A0A8J3L831</accession>
<dbReference type="RefSeq" id="WP_203698051.1">
    <property type="nucleotide sequence ID" value="NZ_BAAALC010000003.1"/>
</dbReference>
<keyword evidence="2" id="KW-1185">Reference proteome</keyword>
<reference evidence="1 2" key="1">
    <citation type="submission" date="2021-01" db="EMBL/GenBank/DDBJ databases">
        <title>Whole genome shotgun sequence of Catellatospora coxensis NBRC 107359.</title>
        <authorList>
            <person name="Komaki H."/>
            <person name="Tamura T."/>
        </authorList>
    </citation>
    <scope>NUCLEOTIDE SEQUENCE [LARGE SCALE GENOMIC DNA]</scope>
    <source>
        <strain evidence="1 2">NBRC 107359</strain>
    </source>
</reference>
<protein>
    <submittedName>
        <fullName evidence="1">Uncharacterized protein</fullName>
    </submittedName>
</protein>
<evidence type="ECO:0000313" key="2">
    <source>
        <dbReference type="Proteomes" id="UP000630887"/>
    </source>
</evidence>
<proteinExistence type="predicted"/>
<dbReference type="Proteomes" id="UP000630887">
    <property type="component" value="Unassembled WGS sequence"/>
</dbReference>
<sequence length="72" mass="8277">MAELLLVDTETDAERARLTLDGDEVRYSGEDADLARDILRDRARARDVTEAEAFRQYRRWGWANGPLALRTP</sequence>
<name>A0A8J3L831_9ACTN</name>
<organism evidence="1 2">
    <name type="scientific">Catellatospora coxensis</name>
    <dbReference type="NCBI Taxonomy" id="310354"/>
    <lineage>
        <taxon>Bacteria</taxon>
        <taxon>Bacillati</taxon>
        <taxon>Actinomycetota</taxon>
        <taxon>Actinomycetes</taxon>
        <taxon>Micromonosporales</taxon>
        <taxon>Micromonosporaceae</taxon>
        <taxon>Catellatospora</taxon>
    </lineage>
</organism>
<evidence type="ECO:0000313" key="1">
    <source>
        <dbReference type="EMBL" id="GIG10206.1"/>
    </source>
</evidence>
<gene>
    <name evidence="1" type="ORF">Cco03nite_69060</name>
</gene>